<reference evidence="2" key="1">
    <citation type="submission" date="2022-07" db="EMBL/GenBank/DDBJ databases">
        <title>Phylogenomic reconstructions and comparative analyses of Kickxellomycotina fungi.</title>
        <authorList>
            <person name="Reynolds N.K."/>
            <person name="Stajich J.E."/>
            <person name="Barry K."/>
            <person name="Grigoriev I.V."/>
            <person name="Crous P."/>
            <person name="Smith M.E."/>
        </authorList>
    </citation>
    <scope>NUCLEOTIDE SEQUENCE</scope>
    <source>
        <strain evidence="2">RSA 1196</strain>
    </source>
</reference>
<dbReference type="OrthoDB" id="10428923at2759"/>
<dbReference type="AlphaFoldDB" id="A0A9W8E5L6"/>
<accession>A0A9W8E5L6</accession>
<feature type="region of interest" description="Disordered" evidence="1">
    <location>
        <begin position="1"/>
        <end position="137"/>
    </location>
</feature>
<evidence type="ECO:0000256" key="1">
    <source>
        <dbReference type="SAM" id="MobiDB-lite"/>
    </source>
</evidence>
<protein>
    <submittedName>
        <fullName evidence="2">Uncharacterized protein</fullName>
    </submittedName>
</protein>
<evidence type="ECO:0000313" key="2">
    <source>
        <dbReference type="EMBL" id="KAJ1969087.1"/>
    </source>
</evidence>
<feature type="compositionally biased region" description="Polar residues" evidence="1">
    <location>
        <begin position="44"/>
        <end position="59"/>
    </location>
</feature>
<organism evidence="2 3">
    <name type="scientific">Dispira parvispora</name>
    <dbReference type="NCBI Taxonomy" id="1520584"/>
    <lineage>
        <taxon>Eukaryota</taxon>
        <taxon>Fungi</taxon>
        <taxon>Fungi incertae sedis</taxon>
        <taxon>Zoopagomycota</taxon>
        <taxon>Kickxellomycotina</taxon>
        <taxon>Dimargaritomycetes</taxon>
        <taxon>Dimargaritales</taxon>
        <taxon>Dimargaritaceae</taxon>
        <taxon>Dispira</taxon>
    </lineage>
</organism>
<feature type="compositionally biased region" description="Low complexity" evidence="1">
    <location>
        <begin position="91"/>
        <end position="101"/>
    </location>
</feature>
<feature type="compositionally biased region" description="Basic and acidic residues" evidence="1">
    <location>
        <begin position="81"/>
        <end position="90"/>
    </location>
</feature>
<dbReference type="EMBL" id="JANBPY010000096">
    <property type="protein sequence ID" value="KAJ1969087.1"/>
    <property type="molecule type" value="Genomic_DNA"/>
</dbReference>
<evidence type="ECO:0000313" key="3">
    <source>
        <dbReference type="Proteomes" id="UP001150925"/>
    </source>
</evidence>
<feature type="compositionally biased region" description="Basic and acidic residues" evidence="1">
    <location>
        <begin position="113"/>
        <end position="137"/>
    </location>
</feature>
<comment type="caution">
    <text evidence="2">The sequence shown here is derived from an EMBL/GenBank/DDBJ whole genome shotgun (WGS) entry which is preliminary data.</text>
</comment>
<proteinExistence type="predicted"/>
<keyword evidence="3" id="KW-1185">Reference proteome</keyword>
<name>A0A9W8E5L6_9FUNG</name>
<gene>
    <name evidence="2" type="ORF">IWQ62_000845</name>
</gene>
<dbReference type="Proteomes" id="UP001150925">
    <property type="component" value="Unassembled WGS sequence"/>
</dbReference>
<sequence length="137" mass="14242">MGSCCSCLDSSGAAEATARPDGSQSYSMAPLTKPSPVHLASGTAAKTTGGSYRLNSQEGQRPMAPGGKSRTPDRAAVLAAAERRAQEAQRRGAPSGSAPGALAKKLAQQQKMSAKELQEQELQAKRAAQDELSWRAD</sequence>